<reference evidence="1" key="2">
    <citation type="submission" date="2019-01" db="UniProtKB">
        <authorList>
            <consortium name="EnsemblPlants"/>
        </authorList>
    </citation>
    <scope>IDENTIFICATION</scope>
    <source>
        <strain evidence="1">cv. Heinz 1706</strain>
    </source>
</reference>
<name>A0A3Q7I1S1_SOLLC</name>
<accession>A0A3Q7I1S1</accession>
<keyword evidence="2" id="KW-1185">Reference proteome</keyword>
<dbReference type="PaxDb" id="4081-Solyc09g058970.1.1"/>
<dbReference type="Proteomes" id="UP000004994">
    <property type="component" value="Chromosome 9"/>
</dbReference>
<evidence type="ECO:0000313" key="2">
    <source>
        <dbReference type="Proteomes" id="UP000004994"/>
    </source>
</evidence>
<sequence length="83" mass="9657">MYETFRTRVILKEGITKIGHKTQHFTLRLVGLKSPLQLYLMTMFCVAALLRDGRIRISSEKKKHLINCFGVYIGKVQTNCRNK</sequence>
<protein>
    <submittedName>
        <fullName evidence="1">Uncharacterized protein</fullName>
    </submittedName>
</protein>
<organism evidence="1">
    <name type="scientific">Solanum lycopersicum</name>
    <name type="common">Tomato</name>
    <name type="synonym">Lycopersicon esculentum</name>
    <dbReference type="NCBI Taxonomy" id="4081"/>
    <lineage>
        <taxon>Eukaryota</taxon>
        <taxon>Viridiplantae</taxon>
        <taxon>Streptophyta</taxon>
        <taxon>Embryophyta</taxon>
        <taxon>Tracheophyta</taxon>
        <taxon>Spermatophyta</taxon>
        <taxon>Magnoliopsida</taxon>
        <taxon>eudicotyledons</taxon>
        <taxon>Gunneridae</taxon>
        <taxon>Pentapetalae</taxon>
        <taxon>asterids</taxon>
        <taxon>lamiids</taxon>
        <taxon>Solanales</taxon>
        <taxon>Solanaceae</taxon>
        <taxon>Solanoideae</taxon>
        <taxon>Solaneae</taxon>
        <taxon>Solanum</taxon>
        <taxon>Solanum subgen. Lycopersicon</taxon>
    </lineage>
</organism>
<proteinExistence type="predicted"/>
<reference evidence="1" key="1">
    <citation type="journal article" date="2012" name="Nature">
        <title>The tomato genome sequence provides insights into fleshy fruit evolution.</title>
        <authorList>
            <consortium name="Tomato Genome Consortium"/>
        </authorList>
    </citation>
    <scope>NUCLEOTIDE SEQUENCE [LARGE SCALE GENOMIC DNA]</scope>
    <source>
        <strain evidence="1">cv. Heinz 1706</strain>
    </source>
</reference>
<dbReference type="AlphaFoldDB" id="A0A3Q7I1S1"/>
<evidence type="ECO:0000313" key="1">
    <source>
        <dbReference type="EnsemblPlants" id="Solyc09g058970.1.1.1"/>
    </source>
</evidence>
<dbReference type="InParanoid" id="A0A3Q7I1S1"/>
<dbReference type="EnsemblPlants" id="Solyc09g058970.1.1">
    <property type="protein sequence ID" value="Solyc09g058970.1.1.1"/>
    <property type="gene ID" value="Solyc09g058970.1"/>
</dbReference>
<dbReference type="Gramene" id="Solyc09g058970.1.1">
    <property type="protein sequence ID" value="Solyc09g058970.1.1.1"/>
    <property type="gene ID" value="Solyc09g058970.1"/>
</dbReference>